<feature type="transmembrane region" description="Helical" evidence="9">
    <location>
        <begin position="44"/>
        <end position="62"/>
    </location>
</feature>
<evidence type="ECO:0000259" key="10">
    <source>
        <dbReference type="Pfam" id="PF02518"/>
    </source>
</evidence>
<dbReference type="PANTHER" id="PTHR24421">
    <property type="entry name" value="NITRATE/NITRITE SENSOR PROTEIN NARX-RELATED"/>
    <property type="match status" value="1"/>
</dbReference>
<keyword evidence="9" id="KW-1133">Transmembrane helix</keyword>
<reference evidence="13 14" key="1">
    <citation type="submission" date="2021-05" db="EMBL/GenBank/DDBJ databases">
        <title>Novel species in genus Arthrobacter.</title>
        <authorList>
            <person name="Zhang G."/>
        </authorList>
    </citation>
    <scope>NUCLEOTIDE SEQUENCE [LARGE SCALE GENOMIC DNA]</scope>
    <source>
        <strain evidence="14">zg-ZUI227</strain>
    </source>
</reference>
<evidence type="ECO:0000256" key="6">
    <source>
        <dbReference type="ARBA" id="ARBA00022777"/>
    </source>
</evidence>
<dbReference type="InterPro" id="IPR003594">
    <property type="entry name" value="HATPase_dom"/>
</dbReference>
<evidence type="ECO:0000313" key="13">
    <source>
        <dbReference type="EMBL" id="QWC09858.1"/>
    </source>
</evidence>
<keyword evidence="3" id="KW-0597">Phosphoprotein</keyword>
<dbReference type="AlphaFoldDB" id="A0A975R0T5"/>
<name>A0A975R0T5_9MICC</name>
<evidence type="ECO:0000256" key="1">
    <source>
        <dbReference type="ARBA" id="ARBA00000085"/>
    </source>
</evidence>
<feature type="transmembrane region" description="Helical" evidence="9">
    <location>
        <begin position="97"/>
        <end position="114"/>
    </location>
</feature>
<dbReference type="Proteomes" id="UP000676885">
    <property type="component" value="Chromosome"/>
</dbReference>
<dbReference type="KEGG" id="ajg:KKR91_15580"/>
<dbReference type="EC" id="2.7.13.3" evidence="2"/>
<keyword evidence="9" id="KW-0812">Transmembrane</keyword>
<keyword evidence="5" id="KW-0547">Nucleotide-binding</keyword>
<evidence type="ECO:0000256" key="3">
    <source>
        <dbReference type="ARBA" id="ARBA00022553"/>
    </source>
</evidence>
<evidence type="ECO:0000259" key="12">
    <source>
        <dbReference type="Pfam" id="PF23539"/>
    </source>
</evidence>
<feature type="transmembrane region" description="Helical" evidence="9">
    <location>
        <begin position="195"/>
        <end position="215"/>
    </location>
</feature>
<protein>
    <recommendedName>
        <fullName evidence="2">histidine kinase</fullName>
        <ecNumber evidence="2">2.7.13.3</ecNumber>
    </recommendedName>
</protein>
<keyword evidence="4" id="KW-0808">Transferase</keyword>
<keyword evidence="7" id="KW-0067">ATP-binding</keyword>
<gene>
    <name evidence="13" type="ORF">KKR91_15580</name>
</gene>
<sequence length="464" mass="50474">MLETAAPPADQLTRSSRFQDRIQQKVSDDWERPAPTREQLRRDVIGTAVVILIGAIALESSRGFGAMGGEDRPVWLQHLVLALMILPLALRRRFPVTVLLVSSALFLGLSMYMPALSVQVVFQGAYFAAIYAGVAWARNRRLLRLALLLVITGMALWLLLSFTVSNAYDSFMEDLFETQEDDPTARGLLPPMVSYAIYSALINAAYFGGAIIFGLTSWRSAHQREQLAHQAEQLKAQSAELAHQAVVNERLRIARELHDVVAHHIAVIGVHAGAARRVLVKKPETTATALQTIEESSRQAVEEMRSLLGVLRASDEGEPGTGDGGTHRRPEPGLAELDALVAEHRANGLQVSFSRIEDSPGALDSVSAPLALSIYRTVQESLANVRRHSTAGAAVVTLRTGTTGNVRWLEVETVDDGRPRPGSTSGSGFGLRGIRERAALHGGVAEIGPRAGGGWRVRVRFTQR</sequence>
<feature type="domain" description="Signal transduction histidine kinase subgroup 3 dimerisation and phosphoacceptor" evidence="11">
    <location>
        <begin position="249"/>
        <end position="315"/>
    </location>
</feature>
<evidence type="ECO:0000256" key="7">
    <source>
        <dbReference type="ARBA" id="ARBA00022840"/>
    </source>
</evidence>
<dbReference type="Pfam" id="PF07730">
    <property type="entry name" value="HisKA_3"/>
    <property type="match status" value="1"/>
</dbReference>
<feature type="transmembrane region" description="Helical" evidence="9">
    <location>
        <begin position="120"/>
        <end position="138"/>
    </location>
</feature>
<feature type="transmembrane region" description="Helical" evidence="9">
    <location>
        <begin position="74"/>
        <end position="90"/>
    </location>
</feature>
<dbReference type="GO" id="GO:0005524">
    <property type="term" value="F:ATP binding"/>
    <property type="evidence" value="ECO:0007669"/>
    <property type="project" value="UniProtKB-KW"/>
</dbReference>
<dbReference type="Pfam" id="PF02518">
    <property type="entry name" value="HATPase_c"/>
    <property type="match status" value="1"/>
</dbReference>
<dbReference type="EMBL" id="CP076022">
    <property type="protein sequence ID" value="QWC09858.1"/>
    <property type="molecule type" value="Genomic_DNA"/>
</dbReference>
<dbReference type="SUPFAM" id="SSF55874">
    <property type="entry name" value="ATPase domain of HSP90 chaperone/DNA topoisomerase II/histidine kinase"/>
    <property type="match status" value="1"/>
</dbReference>
<accession>A0A975R0T5</accession>
<keyword evidence="14" id="KW-1185">Reference proteome</keyword>
<organism evidence="13 14">
    <name type="scientific">Arthrobacter jiangjiafuii</name>
    <dbReference type="NCBI Taxonomy" id="2817475"/>
    <lineage>
        <taxon>Bacteria</taxon>
        <taxon>Bacillati</taxon>
        <taxon>Actinomycetota</taxon>
        <taxon>Actinomycetes</taxon>
        <taxon>Micrococcales</taxon>
        <taxon>Micrococcaceae</taxon>
        <taxon>Arthrobacter</taxon>
    </lineage>
</organism>
<dbReference type="Gene3D" id="1.20.5.1930">
    <property type="match status" value="1"/>
</dbReference>
<dbReference type="GO" id="GO:0046983">
    <property type="term" value="F:protein dimerization activity"/>
    <property type="evidence" value="ECO:0007669"/>
    <property type="project" value="InterPro"/>
</dbReference>
<evidence type="ECO:0000256" key="2">
    <source>
        <dbReference type="ARBA" id="ARBA00012438"/>
    </source>
</evidence>
<feature type="domain" description="Histidine kinase/HSP90-like ATPase" evidence="10">
    <location>
        <begin position="373"/>
        <end position="461"/>
    </location>
</feature>
<keyword evidence="6 13" id="KW-0418">Kinase</keyword>
<evidence type="ECO:0000256" key="8">
    <source>
        <dbReference type="ARBA" id="ARBA00023012"/>
    </source>
</evidence>
<dbReference type="Gene3D" id="3.30.565.10">
    <property type="entry name" value="Histidine kinase-like ATPase, C-terminal domain"/>
    <property type="match status" value="1"/>
</dbReference>
<dbReference type="RefSeq" id="WP_210227469.1">
    <property type="nucleotide sequence ID" value="NZ_CP076022.1"/>
</dbReference>
<keyword evidence="9" id="KW-0472">Membrane</keyword>
<dbReference type="PANTHER" id="PTHR24421:SF10">
    <property type="entry name" value="NITRATE_NITRITE SENSOR PROTEIN NARQ"/>
    <property type="match status" value="1"/>
</dbReference>
<feature type="domain" description="DUF7134" evidence="12">
    <location>
        <begin position="41"/>
        <end position="159"/>
    </location>
</feature>
<dbReference type="GO" id="GO:0016020">
    <property type="term" value="C:membrane"/>
    <property type="evidence" value="ECO:0007669"/>
    <property type="project" value="InterPro"/>
</dbReference>
<feature type="transmembrane region" description="Helical" evidence="9">
    <location>
        <begin position="145"/>
        <end position="168"/>
    </location>
</feature>
<proteinExistence type="predicted"/>
<keyword evidence="8" id="KW-0902">Two-component regulatory system</keyword>
<evidence type="ECO:0000256" key="4">
    <source>
        <dbReference type="ARBA" id="ARBA00022679"/>
    </source>
</evidence>
<dbReference type="CDD" id="cd16917">
    <property type="entry name" value="HATPase_UhpB-NarQ-NarX-like"/>
    <property type="match status" value="1"/>
</dbReference>
<dbReference type="InterPro" id="IPR055558">
    <property type="entry name" value="DUF7134"/>
</dbReference>
<dbReference type="GO" id="GO:0000155">
    <property type="term" value="F:phosphorelay sensor kinase activity"/>
    <property type="evidence" value="ECO:0007669"/>
    <property type="project" value="InterPro"/>
</dbReference>
<dbReference type="InterPro" id="IPR011712">
    <property type="entry name" value="Sig_transdc_His_kin_sub3_dim/P"/>
</dbReference>
<dbReference type="Pfam" id="PF23539">
    <property type="entry name" value="DUF7134"/>
    <property type="match status" value="1"/>
</dbReference>
<evidence type="ECO:0000313" key="14">
    <source>
        <dbReference type="Proteomes" id="UP000676885"/>
    </source>
</evidence>
<evidence type="ECO:0000256" key="5">
    <source>
        <dbReference type="ARBA" id="ARBA00022741"/>
    </source>
</evidence>
<dbReference type="InterPro" id="IPR050482">
    <property type="entry name" value="Sensor_HK_TwoCompSys"/>
</dbReference>
<evidence type="ECO:0000256" key="9">
    <source>
        <dbReference type="SAM" id="Phobius"/>
    </source>
</evidence>
<dbReference type="InterPro" id="IPR036890">
    <property type="entry name" value="HATPase_C_sf"/>
</dbReference>
<comment type="catalytic activity">
    <reaction evidence="1">
        <text>ATP + protein L-histidine = ADP + protein N-phospho-L-histidine.</text>
        <dbReference type="EC" id="2.7.13.3"/>
    </reaction>
</comment>
<evidence type="ECO:0000259" key="11">
    <source>
        <dbReference type="Pfam" id="PF07730"/>
    </source>
</evidence>